<gene>
    <name evidence="1" type="ORF">BDW59DRAFT_154016</name>
</gene>
<dbReference type="EMBL" id="JBFXLS010000116">
    <property type="protein sequence ID" value="KAL2815069.1"/>
    <property type="molecule type" value="Genomic_DNA"/>
</dbReference>
<proteinExistence type="predicted"/>
<dbReference type="PANTHER" id="PTHR10039">
    <property type="entry name" value="AMELOGENIN"/>
    <property type="match status" value="1"/>
</dbReference>
<organism evidence="1 2">
    <name type="scientific">Aspergillus cavernicola</name>
    <dbReference type="NCBI Taxonomy" id="176166"/>
    <lineage>
        <taxon>Eukaryota</taxon>
        <taxon>Fungi</taxon>
        <taxon>Dikarya</taxon>
        <taxon>Ascomycota</taxon>
        <taxon>Pezizomycotina</taxon>
        <taxon>Eurotiomycetes</taxon>
        <taxon>Eurotiomycetidae</taxon>
        <taxon>Eurotiales</taxon>
        <taxon>Aspergillaceae</taxon>
        <taxon>Aspergillus</taxon>
        <taxon>Aspergillus subgen. Nidulantes</taxon>
    </lineage>
</organism>
<dbReference type="PANTHER" id="PTHR10039:SF17">
    <property type="entry name" value="FUNGAL STAND N-TERMINAL GOODBYE DOMAIN-CONTAINING PROTEIN-RELATED"/>
    <property type="match status" value="1"/>
</dbReference>
<accession>A0ABR4HIT6</accession>
<dbReference type="Proteomes" id="UP001610335">
    <property type="component" value="Unassembled WGS sequence"/>
</dbReference>
<protein>
    <submittedName>
        <fullName evidence="1">Uncharacterized protein</fullName>
    </submittedName>
</protein>
<evidence type="ECO:0000313" key="1">
    <source>
        <dbReference type="EMBL" id="KAL2815069.1"/>
    </source>
</evidence>
<sequence length="89" mass="9817">MFLWVNLMLMELNGKSRASSMLEALHKAPKRLNEMLHHLLGVFSTRLSEEEVANLNTILAWVACADSPLTLGQLDEILAIESQAGDGVL</sequence>
<reference evidence="1 2" key="1">
    <citation type="submission" date="2024-07" db="EMBL/GenBank/DDBJ databases">
        <title>Section-level genome sequencing and comparative genomics of Aspergillus sections Usti and Cavernicolus.</title>
        <authorList>
            <consortium name="Lawrence Berkeley National Laboratory"/>
            <person name="Nybo J.L."/>
            <person name="Vesth T.C."/>
            <person name="Theobald S."/>
            <person name="Frisvad J.C."/>
            <person name="Larsen T.O."/>
            <person name="Kjaerboelling I."/>
            <person name="Rothschild-Mancinelli K."/>
            <person name="Lyhne E.K."/>
            <person name="Kogle M.E."/>
            <person name="Barry K."/>
            <person name="Clum A."/>
            <person name="Na H."/>
            <person name="Ledsgaard L."/>
            <person name="Lin J."/>
            <person name="Lipzen A."/>
            <person name="Kuo A."/>
            <person name="Riley R."/>
            <person name="Mondo S."/>
            <person name="LaButti K."/>
            <person name="Haridas S."/>
            <person name="Pangalinan J."/>
            <person name="Salamov A.A."/>
            <person name="Simmons B.A."/>
            <person name="Magnuson J.K."/>
            <person name="Chen J."/>
            <person name="Drula E."/>
            <person name="Henrissat B."/>
            <person name="Wiebenga A."/>
            <person name="Lubbers R.J."/>
            <person name="Gomes A.C."/>
            <person name="Makela M.R."/>
            <person name="Stajich J."/>
            <person name="Grigoriev I.V."/>
            <person name="Mortensen U.H."/>
            <person name="De vries R.P."/>
            <person name="Baker S.E."/>
            <person name="Andersen M.R."/>
        </authorList>
    </citation>
    <scope>NUCLEOTIDE SEQUENCE [LARGE SCALE GENOMIC DNA]</scope>
    <source>
        <strain evidence="1 2">CBS 600.67</strain>
    </source>
</reference>
<comment type="caution">
    <text evidence="1">The sequence shown here is derived from an EMBL/GenBank/DDBJ whole genome shotgun (WGS) entry which is preliminary data.</text>
</comment>
<name>A0ABR4HIT6_9EURO</name>
<keyword evidence="2" id="KW-1185">Reference proteome</keyword>
<evidence type="ECO:0000313" key="2">
    <source>
        <dbReference type="Proteomes" id="UP001610335"/>
    </source>
</evidence>